<evidence type="ECO:0000313" key="3">
    <source>
        <dbReference type="Proteomes" id="UP000800036"/>
    </source>
</evidence>
<keyword evidence="1" id="KW-0812">Transmembrane</keyword>
<name>A0A6A5VCQ9_9PLEO</name>
<sequence>LAVGTASIAQFRVLGGLVGIAIAASISTPYIRTNALKIIPPTSAISILEKTANIQLLPLNIRKQVERVFTKSFSLQSNLLIGFAAAQIPVTALMWTRQRVEPMK</sequence>
<gene>
    <name evidence="2" type="ORF">BU23DRAFT_648408</name>
</gene>
<reference evidence="2" key="1">
    <citation type="journal article" date="2020" name="Stud. Mycol.">
        <title>101 Dothideomycetes genomes: a test case for predicting lifestyles and emergence of pathogens.</title>
        <authorList>
            <person name="Haridas S."/>
            <person name="Albert R."/>
            <person name="Binder M."/>
            <person name="Bloem J."/>
            <person name="Labutti K."/>
            <person name="Salamov A."/>
            <person name="Andreopoulos B."/>
            <person name="Baker S."/>
            <person name="Barry K."/>
            <person name="Bills G."/>
            <person name="Bluhm B."/>
            <person name="Cannon C."/>
            <person name="Castanera R."/>
            <person name="Culley D."/>
            <person name="Daum C."/>
            <person name="Ezra D."/>
            <person name="Gonzalez J."/>
            <person name="Henrissat B."/>
            <person name="Kuo A."/>
            <person name="Liang C."/>
            <person name="Lipzen A."/>
            <person name="Lutzoni F."/>
            <person name="Magnuson J."/>
            <person name="Mondo S."/>
            <person name="Nolan M."/>
            <person name="Ohm R."/>
            <person name="Pangilinan J."/>
            <person name="Park H.-J."/>
            <person name="Ramirez L."/>
            <person name="Alfaro M."/>
            <person name="Sun H."/>
            <person name="Tritt A."/>
            <person name="Yoshinaga Y."/>
            <person name="Zwiers L.-H."/>
            <person name="Turgeon B."/>
            <person name="Goodwin S."/>
            <person name="Spatafora J."/>
            <person name="Crous P."/>
            <person name="Grigoriev I."/>
        </authorList>
    </citation>
    <scope>NUCLEOTIDE SEQUENCE</scope>
    <source>
        <strain evidence="2">CBS 107.79</strain>
    </source>
</reference>
<keyword evidence="1" id="KW-1133">Transmembrane helix</keyword>
<evidence type="ECO:0000256" key="1">
    <source>
        <dbReference type="SAM" id="Phobius"/>
    </source>
</evidence>
<dbReference type="Proteomes" id="UP000800036">
    <property type="component" value="Unassembled WGS sequence"/>
</dbReference>
<keyword evidence="3" id="KW-1185">Reference proteome</keyword>
<dbReference type="OrthoDB" id="440553at2759"/>
<protein>
    <submittedName>
        <fullName evidence="2">Uncharacterized protein</fullName>
    </submittedName>
</protein>
<feature type="transmembrane region" description="Helical" evidence="1">
    <location>
        <begin position="12"/>
        <end position="31"/>
    </location>
</feature>
<keyword evidence="1" id="KW-0472">Membrane</keyword>
<feature type="non-terminal residue" evidence="2">
    <location>
        <position position="1"/>
    </location>
</feature>
<organism evidence="2 3">
    <name type="scientific">Bimuria novae-zelandiae CBS 107.79</name>
    <dbReference type="NCBI Taxonomy" id="1447943"/>
    <lineage>
        <taxon>Eukaryota</taxon>
        <taxon>Fungi</taxon>
        <taxon>Dikarya</taxon>
        <taxon>Ascomycota</taxon>
        <taxon>Pezizomycotina</taxon>
        <taxon>Dothideomycetes</taxon>
        <taxon>Pleosporomycetidae</taxon>
        <taxon>Pleosporales</taxon>
        <taxon>Massarineae</taxon>
        <taxon>Didymosphaeriaceae</taxon>
        <taxon>Bimuria</taxon>
    </lineage>
</organism>
<dbReference type="EMBL" id="ML976696">
    <property type="protein sequence ID" value="KAF1971017.1"/>
    <property type="molecule type" value="Genomic_DNA"/>
</dbReference>
<accession>A0A6A5VCQ9</accession>
<dbReference type="AlphaFoldDB" id="A0A6A5VCQ9"/>
<evidence type="ECO:0000313" key="2">
    <source>
        <dbReference type="EMBL" id="KAF1971017.1"/>
    </source>
</evidence>
<feature type="transmembrane region" description="Helical" evidence="1">
    <location>
        <begin position="79"/>
        <end position="96"/>
    </location>
</feature>
<proteinExistence type="predicted"/>